<keyword evidence="1" id="KW-1133">Transmembrane helix</keyword>
<keyword evidence="1" id="KW-0812">Transmembrane</keyword>
<keyword evidence="4" id="KW-1185">Reference proteome</keyword>
<evidence type="ECO:0000313" key="4">
    <source>
        <dbReference type="Proteomes" id="UP000265618"/>
    </source>
</evidence>
<sequence>MLLFVLALVALAMCDMMSTGYGDLLFAYNAAVKDFMQTDSFVTAFGDNYDGAWSLFKPDVVTHNLDMVTYPKELQEGGVLDLALRGERDITICWAEDNAPYAIPPATAGGDPTGFDIEVVQGVMAGIGAYYGLEGSLPHKFVNVNAELLPEGGFSPSFITAMTGDNDCDIWQTGSSLQNWRKSLSYATMNYFLSSRALTIKSDVPTIADWSTYTDPVCVEQGTSNETDFDSYFGEGQADAIMVSVPVTNPDNEEDETWDAQEQMVLRLALDPSADGYCAALFSGTSAGLNLLKEYPTELGAYGLQSCPIESKLVEIVSYIRADEIDVTAGYDEMSSLVNMAAATISGTDIPDWLTERSGVASVSLPMPADLPAGSLIRDIAARGQITWAHGWSETEGLFEHDVSDGTPVMDNLEMQTNCEGTTYDVCYNGLSSGKQKVSGDDADLALLLAKRMLNTLGINTESSTQGSNGLECLAIYHEDENTVNEGLLSAISNEDIYPPIGFVYDNTVYTPERHAVADLTPIGTVGASAVCRNSAAGGCQGDWLNYLNENPTVNVCLTQNGGFLTPLMNNLLAAEGQVIECPYTGEDTCLDKLDGGDCDVYFVDTSFAVNVDTVGRHVNQDILLGTSPIAMTYVVGTHPYVEMEFPPVDPEDPEPPILMYISLGATGLALVLSVVALIIGCSAKGAVTKVPNLKKNPMTPV</sequence>
<name>A0A9K3D0W3_9EUKA</name>
<evidence type="ECO:0000256" key="2">
    <source>
        <dbReference type="SAM" id="SignalP"/>
    </source>
</evidence>
<dbReference type="SUPFAM" id="SSF53850">
    <property type="entry name" value="Periplasmic binding protein-like II"/>
    <property type="match status" value="1"/>
</dbReference>
<protein>
    <recommendedName>
        <fullName evidence="5">Solute-binding protein family 3/N-terminal domain-containing protein</fullName>
    </recommendedName>
</protein>
<reference evidence="3 4" key="1">
    <citation type="journal article" date="2018" name="PLoS ONE">
        <title>The draft genome of Kipferlia bialata reveals reductive genome evolution in fornicate parasites.</title>
        <authorList>
            <person name="Tanifuji G."/>
            <person name="Takabayashi S."/>
            <person name="Kume K."/>
            <person name="Takagi M."/>
            <person name="Nakayama T."/>
            <person name="Kamikawa R."/>
            <person name="Inagaki Y."/>
            <person name="Hashimoto T."/>
        </authorList>
    </citation>
    <scope>NUCLEOTIDE SEQUENCE [LARGE SCALE GENOMIC DNA]</scope>
    <source>
        <strain evidence="3">NY0173</strain>
    </source>
</reference>
<proteinExistence type="predicted"/>
<keyword evidence="2" id="KW-0732">Signal</keyword>
<comment type="caution">
    <text evidence="3">The sequence shown here is derived from an EMBL/GenBank/DDBJ whole genome shotgun (WGS) entry which is preliminary data.</text>
</comment>
<evidence type="ECO:0000256" key="1">
    <source>
        <dbReference type="SAM" id="Phobius"/>
    </source>
</evidence>
<feature type="chain" id="PRO_5039908204" description="Solute-binding protein family 3/N-terminal domain-containing protein" evidence="2">
    <location>
        <begin position="23"/>
        <end position="702"/>
    </location>
</feature>
<feature type="signal peptide" evidence="2">
    <location>
        <begin position="1"/>
        <end position="22"/>
    </location>
</feature>
<evidence type="ECO:0000313" key="3">
    <source>
        <dbReference type="EMBL" id="GIQ86092.1"/>
    </source>
</evidence>
<evidence type="ECO:0008006" key="5">
    <source>
        <dbReference type="Google" id="ProtNLM"/>
    </source>
</evidence>
<gene>
    <name evidence="3" type="ORF">KIPB_007877</name>
</gene>
<dbReference type="EMBL" id="BDIP01002311">
    <property type="protein sequence ID" value="GIQ86092.1"/>
    <property type="molecule type" value="Genomic_DNA"/>
</dbReference>
<feature type="transmembrane region" description="Helical" evidence="1">
    <location>
        <begin position="658"/>
        <end position="680"/>
    </location>
</feature>
<dbReference type="Proteomes" id="UP000265618">
    <property type="component" value="Unassembled WGS sequence"/>
</dbReference>
<dbReference type="AlphaFoldDB" id="A0A9K3D0W3"/>
<organism evidence="3 4">
    <name type="scientific">Kipferlia bialata</name>
    <dbReference type="NCBI Taxonomy" id="797122"/>
    <lineage>
        <taxon>Eukaryota</taxon>
        <taxon>Metamonada</taxon>
        <taxon>Carpediemonas-like organisms</taxon>
        <taxon>Kipferlia</taxon>
    </lineage>
</organism>
<keyword evidence="1" id="KW-0472">Membrane</keyword>
<accession>A0A9K3D0W3</accession>